<dbReference type="EMBL" id="FUWM01000008">
    <property type="protein sequence ID" value="SJZ54308.1"/>
    <property type="molecule type" value="Genomic_DNA"/>
</dbReference>
<dbReference type="OrthoDB" id="1680616at2"/>
<sequence>MKVIYNCYGSAHSSVLAAGIHTGIVPDDRVATAEEISNIPHYDRTDTEEIGTVYYFGKDEFGFDVYIMGMKSSPKIVKRALLSNLRIFGIDRTKMILVDTLPYVNNLTRIGGFLSRGLGFVNLGRPLTIYGLQKSYKRFINLVKSVKKRLDHIS</sequence>
<dbReference type="STRING" id="142842.SAMN02745118_01147"/>
<gene>
    <name evidence="1" type="ORF">SAMN02745118_01147</name>
</gene>
<dbReference type="RefSeq" id="WP_078809632.1">
    <property type="nucleotide sequence ID" value="NZ_FUWM01000008.1"/>
</dbReference>
<reference evidence="2" key="1">
    <citation type="submission" date="2017-02" db="EMBL/GenBank/DDBJ databases">
        <authorList>
            <person name="Varghese N."/>
            <person name="Submissions S."/>
        </authorList>
    </citation>
    <scope>NUCLEOTIDE SEQUENCE [LARGE SCALE GENOMIC DNA]</scope>
    <source>
        <strain evidence="2">ATCC BAA-73</strain>
    </source>
</reference>
<evidence type="ECO:0000313" key="1">
    <source>
        <dbReference type="EMBL" id="SJZ54308.1"/>
    </source>
</evidence>
<dbReference type="AlphaFoldDB" id="A0A1T4LI98"/>
<name>A0A1T4LI98_9FIRM</name>
<keyword evidence="2" id="KW-1185">Reference proteome</keyword>
<dbReference type="Pfam" id="PF11385">
    <property type="entry name" value="DUF3189"/>
    <property type="match status" value="1"/>
</dbReference>
<evidence type="ECO:0008006" key="3">
    <source>
        <dbReference type="Google" id="ProtNLM"/>
    </source>
</evidence>
<dbReference type="Proteomes" id="UP000190625">
    <property type="component" value="Unassembled WGS sequence"/>
</dbReference>
<dbReference type="InterPro" id="IPR021525">
    <property type="entry name" value="DUF3189"/>
</dbReference>
<evidence type="ECO:0000313" key="2">
    <source>
        <dbReference type="Proteomes" id="UP000190625"/>
    </source>
</evidence>
<organism evidence="1 2">
    <name type="scientific">Selenihalanaerobacter shriftii</name>
    <dbReference type="NCBI Taxonomy" id="142842"/>
    <lineage>
        <taxon>Bacteria</taxon>
        <taxon>Bacillati</taxon>
        <taxon>Bacillota</taxon>
        <taxon>Clostridia</taxon>
        <taxon>Halanaerobiales</taxon>
        <taxon>Halobacteroidaceae</taxon>
        <taxon>Selenihalanaerobacter</taxon>
    </lineage>
</organism>
<protein>
    <recommendedName>
        <fullName evidence="3">DUF3189 domain-containing protein</fullName>
    </recommendedName>
</protein>
<accession>A0A1T4LI98</accession>
<proteinExistence type="predicted"/>